<dbReference type="EMBL" id="KN846960">
    <property type="protein sequence ID" value="KIW66173.1"/>
    <property type="molecule type" value="Genomic_DNA"/>
</dbReference>
<dbReference type="PANTHER" id="PTHR47966:SF51">
    <property type="entry name" value="BETA-SITE APP-CLEAVING ENZYME, ISOFORM A-RELATED"/>
    <property type="match status" value="1"/>
</dbReference>
<dbReference type="Pfam" id="PF00026">
    <property type="entry name" value="Asp"/>
    <property type="match status" value="1"/>
</dbReference>
<dbReference type="SUPFAM" id="SSF50630">
    <property type="entry name" value="Acid proteases"/>
    <property type="match status" value="1"/>
</dbReference>
<keyword evidence="2" id="KW-0064">Aspartyl protease</keyword>
<dbReference type="PROSITE" id="PS51767">
    <property type="entry name" value="PEPTIDASE_A1"/>
    <property type="match status" value="1"/>
</dbReference>
<keyword evidence="5" id="KW-1185">Reference proteome</keyword>
<feature type="domain" description="Peptidase A1" evidence="3">
    <location>
        <begin position="1"/>
        <end position="102"/>
    </location>
</feature>
<sequence length="102" mass="11180">MVQQGLVEPIFSFCFGNSRREGDESEVVFGGANHDHYLGDLIMLPTRNKPTWETTFTSLAFGDWSVELNNTDAAIDTGASFTLLPTGLAEQLDAFPPPTSNR</sequence>
<dbReference type="PROSITE" id="PS00141">
    <property type="entry name" value="ASP_PROTEASE"/>
    <property type="match status" value="1"/>
</dbReference>
<reference evidence="4 5" key="1">
    <citation type="submission" date="2015-01" db="EMBL/GenBank/DDBJ databases">
        <title>The Genome Sequence of Capronia semiimmersa CBS27337.</title>
        <authorList>
            <consortium name="The Broad Institute Genomics Platform"/>
            <person name="Cuomo C."/>
            <person name="de Hoog S."/>
            <person name="Gorbushina A."/>
            <person name="Stielow B."/>
            <person name="Teixiera M."/>
            <person name="Abouelleil A."/>
            <person name="Chapman S.B."/>
            <person name="Priest M."/>
            <person name="Young S.K."/>
            <person name="Wortman J."/>
            <person name="Nusbaum C."/>
            <person name="Birren B."/>
        </authorList>
    </citation>
    <scope>NUCLEOTIDE SEQUENCE [LARGE SCALE GENOMIC DNA]</scope>
    <source>
        <strain evidence="4 5">CBS 27337</strain>
    </source>
</reference>
<dbReference type="InterPro" id="IPR033121">
    <property type="entry name" value="PEPTIDASE_A1"/>
</dbReference>
<evidence type="ECO:0000256" key="1">
    <source>
        <dbReference type="ARBA" id="ARBA00007447"/>
    </source>
</evidence>
<dbReference type="GO" id="GO:0004190">
    <property type="term" value="F:aspartic-type endopeptidase activity"/>
    <property type="evidence" value="ECO:0007669"/>
    <property type="project" value="UniProtKB-KW"/>
</dbReference>
<dbReference type="AlphaFoldDB" id="A0A0D2FDQ3"/>
<protein>
    <recommendedName>
        <fullName evidence="3">Peptidase A1 domain-containing protein</fullName>
    </recommendedName>
</protein>
<dbReference type="STRING" id="5601.A0A0D2FDQ3"/>
<dbReference type="InterPro" id="IPR001461">
    <property type="entry name" value="Aspartic_peptidase_A1"/>
</dbReference>
<dbReference type="GO" id="GO:0006508">
    <property type="term" value="P:proteolysis"/>
    <property type="evidence" value="ECO:0007669"/>
    <property type="project" value="InterPro"/>
</dbReference>
<gene>
    <name evidence="4" type="ORF">PV04_08374</name>
</gene>
<dbReference type="Gene3D" id="2.40.70.10">
    <property type="entry name" value="Acid Proteases"/>
    <property type="match status" value="1"/>
</dbReference>
<dbReference type="PANTHER" id="PTHR47966">
    <property type="entry name" value="BETA-SITE APP-CLEAVING ENZYME, ISOFORM A-RELATED"/>
    <property type="match status" value="1"/>
</dbReference>
<dbReference type="HOGENOM" id="CLU_2277158_0_0_1"/>
<dbReference type="InterPro" id="IPR021109">
    <property type="entry name" value="Peptidase_aspartic_dom_sf"/>
</dbReference>
<accession>A0A0D2FDQ3</accession>
<dbReference type="InterPro" id="IPR001969">
    <property type="entry name" value="Aspartic_peptidase_AS"/>
</dbReference>
<name>A0A0D2FDQ3_9EURO</name>
<proteinExistence type="inferred from homology"/>
<comment type="similarity">
    <text evidence="1">Belongs to the peptidase A1 family.</text>
</comment>
<keyword evidence="2" id="KW-0378">Hydrolase</keyword>
<evidence type="ECO:0000313" key="5">
    <source>
        <dbReference type="Proteomes" id="UP000054266"/>
    </source>
</evidence>
<organism evidence="4 5">
    <name type="scientific">Phialophora macrospora</name>
    <dbReference type="NCBI Taxonomy" id="1851006"/>
    <lineage>
        <taxon>Eukaryota</taxon>
        <taxon>Fungi</taxon>
        <taxon>Dikarya</taxon>
        <taxon>Ascomycota</taxon>
        <taxon>Pezizomycotina</taxon>
        <taxon>Eurotiomycetes</taxon>
        <taxon>Chaetothyriomycetidae</taxon>
        <taxon>Chaetothyriales</taxon>
        <taxon>Herpotrichiellaceae</taxon>
        <taxon>Phialophora</taxon>
    </lineage>
</organism>
<dbReference type="Proteomes" id="UP000054266">
    <property type="component" value="Unassembled WGS sequence"/>
</dbReference>
<dbReference type="GO" id="GO:0000324">
    <property type="term" value="C:fungal-type vacuole"/>
    <property type="evidence" value="ECO:0007669"/>
    <property type="project" value="TreeGrafter"/>
</dbReference>
<evidence type="ECO:0000259" key="3">
    <source>
        <dbReference type="PROSITE" id="PS51767"/>
    </source>
</evidence>
<dbReference type="Gene3D" id="2.60.40.1960">
    <property type="match status" value="1"/>
</dbReference>
<evidence type="ECO:0000256" key="2">
    <source>
        <dbReference type="ARBA" id="ARBA00022750"/>
    </source>
</evidence>
<keyword evidence="2" id="KW-0645">Protease</keyword>
<evidence type="ECO:0000313" key="4">
    <source>
        <dbReference type="EMBL" id="KIW66173.1"/>
    </source>
</evidence>